<sequence length="67" mass="7237">MKYIGLFILYTIVGSLAAMAFRIVINAFGEQPLFADIPQAFINGVVFGAVYAAVILIMGRKRAGKKA</sequence>
<name>A0A419V5B2_9BACL</name>
<dbReference type="Proteomes" id="UP000285120">
    <property type="component" value="Unassembled WGS sequence"/>
</dbReference>
<evidence type="ECO:0000313" key="2">
    <source>
        <dbReference type="EMBL" id="RKD75150.1"/>
    </source>
</evidence>
<protein>
    <submittedName>
        <fullName evidence="2">Uncharacterized protein</fullName>
    </submittedName>
</protein>
<organism evidence="2 3">
    <name type="scientific">Sinobaca qinghaiensis</name>
    <dbReference type="NCBI Taxonomy" id="342944"/>
    <lineage>
        <taxon>Bacteria</taxon>
        <taxon>Bacillati</taxon>
        <taxon>Bacillota</taxon>
        <taxon>Bacilli</taxon>
        <taxon>Bacillales</taxon>
        <taxon>Sporolactobacillaceae</taxon>
        <taxon>Sinobaca</taxon>
    </lineage>
</organism>
<keyword evidence="1" id="KW-0812">Transmembrane</keyword>
<dbReference type="RefSeq" id="WP_120192051.1">
    <property type="nucleotide sequence ID" value="NZ_RAPK01000007.1"/>
</dbReference>
<keyword evidence="1" id="KW-1133">Transmembrane helix</keyword>
<proteinExistence type="predicted"/>
<keyword evidence="1" id="KW-0472">Membrane</keyword>
<reference evidence="2 3" key="1">
    <citation type="submission" date="2018-09" db="EMBL/GenBank/DDBJ databases">
        <title>Genomic Encyclopedia of Archaeal and Bacterial Type Strains, Phase II (KMG-II): from individual species to whole genera.</title>
        <authorList>
            <person name="Goeker M."/>
        </authorList>
    </citation>
    <scope>NUCLEOTIDE SEQUENCE [LARGE SCALE GENOMIC DNA]</scope>
    <source>
        <strain evidence="2 3">DSM 17008</strain>
    </source>
</reference>
<evidence type="ECO:0000256" key="1">
    <source>
        <dbReference type="SAM" id="Phobius"/>
    </source>
</evidence>
<accession>A0A419V5B2</accession>
<dbReference type="EMBL" id="RAPK01000007">
    <property type="protein sequence ID" value="RKD75150.1"/>
    <property type="molecule type" value="Genomic_DNA"/>
</dbReference>
<comment type="caution">
    <text evidence="2">The sequence shown here is derived from an EMBL/GenBank/DDBJ whole genome shotgun (WGS) entry which is preliminary data.</text>
</comment>
<gene>
    <name evidence="2" type="ORF">ATL39_0847</name>
</gene>
<dbReference type="AlphaFoldDB" id="A0A419V5B2"/>
<feature type="transmembrane region" description="Helical" evidence="1">
    <location>
        <begin position="40"/>
        <end position="59"/>
    </location>
</feature>
<keyword evidence="3" id="KW-1185">Reference proteome</keyword>
<evidence type="ECO:0000313" key="3">
    <source>
        <dbReference type="Proteomes" id="UP000285120"/>
    </source>
</evidence>
<feature type="transmembrane region" description="Helical" evidence="1">
    <location>
        <begin position="7"/>
        <end position="28"/>
    </location>
</feature>